<evidence type="ECO:0000313" key="1">
    <source>
        <dbReference type="EMBL" id="AJO22035.1"/>
    </source>
</evidence>
<evidence type="ECO:0000313" key="2">
    <source>
        <dbReference type="Proteomes" id="UP000032024"/>
    </source>
</evidence>
<dbReference type="Proteomes" id="UP000032024">
    <property type="component" value="Chromosome"/>
</dbReference>
<protein>
    <submittedName>
        <fullName evidence="1">Uncharacterized protein</fullName>
    </submittedName>
</protein>
<dbReference type="EMBL" id="CP010525">
    <property type="protein sequence ID" value="AJO22035.1"/>
    <property type="molecule type" value="Genomic_DNA"/>
</dbReference>
<name>A0AAN0WAQ2_HEYCO</name>
<organism evidence="1 2">
    <name type="scientific">Heyndrickxia coagulans</name>
    <name type="common">Weizmannia coagulans</name>
    <dbReference type="NCBI Taxonomy" id="1398"/>
    <lineage>
        <taxon>Bacteria</taxon>
        <taxon>Bacillati</taxon>
        <taxon>Bacillota</taxon>
        <taxon>Bacilli</taxon>
        <taxon>Bacillales</taxon>
        <taxon>Bacillaceae</taxon>
        <taxon>Heyndrickxia</taxon>
    </lineage>
</organism>
<gene>
    <name evidence="1" type="ORF">SB48_HM08orf01925</name>
</gene>
<dbReference type="AlphaFoldDB" id="A0AAN0WAQ2"/>
<sequence length="39" mass="4398">MSTLLKSGQKVQTFSFASFRLFHHNGSKSARGNQLGSWR</sequence>
<proteinExistence type="predicted"/>
<reference evidence="2" key="1">
    <citation type="submission" date="2015-01" db="EMBL/GenBank/DDBJ databases">
        <title>Comparative genome analysis of Bacillus coagulans HM-08, Clostridium butyricum HM-68, Bacillus subtilis HM-66 and Bacillus paralicheniformis BL-09.</title>
        <authorList>
            <person name="Zhang H."/>
        </authorList>
    </citation>
    <scope>NUCLEOTIDE SEQUENCE [LARGE SCALE GENOMIC DNA]</scope>
    <source>
        <strain evidence="2">HM-08</strain>
    </source>
</reference>
<accession>A0AAN0WAQ2</accession>
<keyword evidence="2" id="KW-1185">Reference proteome</keyword>